<reference evidence="2" key="1">
    <citation type="submission" date="2015-09" db="EMBL/GenBank/DDBJ databases">
        <authorList>
            <person name="Rodrigo-Torres Lidia"/>
            <person name="Arahal R.David."/>
        </authorList>
    </citation>
    <scope>NUCLEOTIDE SEQUENCE [LARGE SCALE GENOMIC DNA]</scope>
    <source>
        <strain evidence="2">CECT 7735</strain>
    </source>
</reference>
<dbReference type="RefSeq" id="WP_058310356.1">
    <property type="nucleotide sequence ID" value="NZ_CYTW01000001.1"/>
</dbReference>
<dbReference type="GeneID" id="83880265"/>
<protein>
    <recommendedName>
        <fullName evidence="3">Cyclopropane-fatty-acyl-phospholipid synthase</fullName>
    </recommendedName>
</protein>
<dbReference type="PANTHER" id="PTHR33973">
    <property type="entry name" value="OS07G0153300 PROTEIN"/>
    <property type="match status" value="1"/>
</dbReference>
<keyword evidence="2" id="KW-1185">Reference proteome</keyword>
<name>A0A0P1I518_9RHOB</name>
<dbReference type="InterPro" id="IPR010775">
    <property type="entry name" value="DUF1365"/>
</dbReference>
<dbReference type="EMBL" id="CYTW01000001">
    <property type="protein sequence ID" value="CUJ90148.1"/>
    <property type="molecule type" value="Genomic_DNA"/>
</dbReference>
<dbReference type="AlphaFoldDB" id="A0A0P1I518"/>
<evidence type="ECO:0000313" key="1">
    <source>
        <dbReference type="EMBL" id="CUJ90148.1"/>
    </source>
</evidence>
<organism evidence="1 2">
    <name type="scientific">Shimia thalassica</name>
    <dbReference type="NCBI Taxonomy" id="1715693"/>
    <lineage>
        <taxon>Bacteria</taxon>
        <taxon>Pseudomonadati</taxon>
        <taxon>Pseudomonadota</taxon>
        <taxon>Alphaproteobacteria</taxon>
        <taxon>Rhodobacterales</taxon>
        <taxon>Roseobacteraceae</taxon>
    </lineage>
</organism>
<dbReference type="Pfam" id="PF07103">
    <property type="entry name" value="DUF1365"/>
    <property type="match status" value="1"/>
</dbReference>
<evidence type="ECO:0008006" key="3">
    <source>
        <dbReference type="Google" id="ProtNLM"/>
    </source>
</evidence>
<proteinExistence type="predicted"/>
<sequence>MTFWPEHIAGTTTHIRKGAVGHRFTYGIDYVLIDPTERQGPALFSRNRFNLASVHDRNHGGTRGDGRGLAWAVEVFTKAGLAIDGDKQVLLLTQPTVLGHVFNPVSFWIAMQNQDVLAVIAEVNNTFGDRHSYLCHLPDFAPLTPEDQIEAQKVFHVSPFQKVAGTYSFRFDIRPSKIAIHIKHGNGSEGVIATLSGKRTRLGNLGLLWSGIRRPAWAIRILALIHWQALILKLKGAPFTPRPTPPKQEVSS</sequence>
<dbReference type="Proteomes" id="UP000051870">
    <property type="component" value="Unassembled WGS sequence"/>
</dbReference>
<gene>
    <name evidence="1" type="ORF">PH7735_01202</name>
</gene>
<evidence type="ECO:0000313" key="2">
    <source>
        <dbReference type="Proteomes" id="UP000051870"/>
    </source>
</evidence>
<dbReference type="PANTHER" id="PTHR33973:SF4">
    <property type="entry name" value="OS07G0153300 PROTEIN"/>
    <property type="match status" value="1"/>
</dbReference>
<accession>A0A0P1I518</accession>
<dbReference type="STRING" id="1715693.PH7735_01202"/>